<name>A0A418WD18_9PROT</name>
<feature type="domain" description="Erythromycin biosynthesis protein CIII-like C-terminal" evidence="2">
    <location>
        <begin position="298"/>
        <end position="393"/>
    </location>
</feature>
<dbReference type="InterPro" id="IPR004276">
    <property type="entry name" value="GlycoTrans_28_N"/>
</dbReference>
<proteinExistence type="predicted"/>
<accession>A0A418WD18</accession>
<protein>
    <submittedName>
        <fullName evidence="3">Glycosyltransferase</fullName>
    </submittedName>
</protein>
<keyword evidence="4" id="KW-1185">Reference proteome</keyword>
<dbReference type="PANTHER" id="PTHR48050:SF13">
    <property type="entry name" value="STEROL 3-BETA-GLUCOSYLTRANSFERASE UGT80A2"/>
    <property type="match status" value="1"/>
</dbReference>
<reference evidence="3 4" key="1">
    <citation type="submission" date="2018-09" db="EMBL/GenBank/DDBJ databases">
        <authorList>
            <person name="Zhu H."/>
        </authorList>
    </citation>
    <scope>NUCLEOTIDE SEQUENCE [LARGE SCALE GENOMIC DNA]</scope>
    <source>
        <strain evidence="3 4">K1W22B-8</strain>
    </source>
</reference>
<dbReference type="OrthoDB" id="9805366at2"/>
<dbReference type="RefSeq" id="WP_119778560.1">
    <property type="nucleotide sequence ID" value="NZ_QYUK01000011.1"/>
</dbReference>
<dbReference type="InterPro" id="IPR010610">
    <property type="entry name" value="EryCIII-like_C"/>
</dbReference>
<evidence type="ECO:0000259" key="1">
    <source>
        <dbReference type="Pfam" id="PF03033"/>
    </source>
</evidence>
<dbReference type="FunFam" id="3.40.50.2000:FF:000009">
    <property type="entry name" value="Sterol 3-beta-glucosyltransferase UGT80A2"/>
    <property type="match status" value="1"/>
</dbReference>
<dbReference type="InterPro" id="IPR002213">
    <property type="entry name" value="UDP_glucos_trans"/>
</dbReference>
<dbReference type="GO" id="GO:0008194">
    <property type="term" value="F:UDP-glycosyltransferase activity"/>
    <property type="evidence" value="ECO:0007669"/>
    <property type="project" value="InterPro"/>
</dbReference>
<gene>
    <name evidence="3" type="ORF">D3874_13590</name>
</gene>
<dbReference type="Proteomes" id="UP000284605">
    <property type="component" value="Unassembled WGS sequence"/>
</dbReference>
<comment type="caution">
    <text evidence="3">The sequence shown here is derived from an EMBL/GenBank/DDBJ whole genome shotgun (WGS) entry which is preliminary data.</text>
</comment>
<keyword evidence="3" id="KW-0808">Transferase</keyword>
<evidence type="ECO:0000259" key="2">
    <source>
        <dbReference type="Pfam" id="PF06722"/>
    </source>
</evidence>
<dbReference type="PANTHER" id="PTHR48050">
    <property type="entry name" value="STEROL 3-BETA-GLUCOSYLTRANSFERASE"/>
    <property type="match status" value="1"/>
</dbReference>
<sequence length="443" mass="48125">MRITIFAIGTQGDIRPFSALGRGLKRAGHQVRLATSANFQGLVTRAGLEFAPLTADYEKLMLSDPEMINNGMNVVKVARIMRGHLSEMASHWAEEGRAAAAGAELLIGAGPATILVASLSDALGIPCVQAQLQPMTPCSDIPPMMLPPPKFKIPGIVNLGLYHALRMFTWKVLSPAINGILRKDLGLAPYSWRGPYYGGPETRRRVLYGYSAVILPHSRDWTDNQRVTGYWFLDEADEWQPPEDLTRFLDAGPKPVYIGFGSMLSNDAERITRIVLEAVKQVGCRAILATGWGGMKADEAARDENIFILQQAPHDWLFPRCEVAVHHGGAGTTTAAARAGIPSVIMPFITEQAFWSDRLQRLGTAPPYLDRKTVTPTQMAKAIAKAREPMMIKRAAEVGVQVAAERGIDNAIRQLADWGLLSPAREAPPAPAYPAFAAEAAGG</sequence>
<feature type="domain" description="Glycosyltransferase family 28 N-terminal" evidence="1">
    <location>
        <begin position="3"/>
        <end position="88"/>
    </location>
</feature>
<dbReference type="GO" id="GO:0033072">
    <property type="term" value="P:vancomycin biosynthetic process"/>
    <property type="evidence" value="ECO:0007669"/>
    <property type="project" value="UniProtKB-ARBA"/>
</dbReference>
<dbReference type="GO" id="GO:0016758">
    <property type="term" value="F:hexosyltransferase activity"/>
    <property type="evidence" value="ECO:0007669"/>
    <property type="project" value="InterPro"/>
</dbReference>
<dbReference type="Gene3D" id="3.40.50.2000">
    <property type="entry name" value="Glycogen Phosphorylase B"/>
    <property type="match status" value="2"/>
</dbReference>
<dbReference type="SUPFAM" id="SSF53756">
    <property type="entry name" value="UDP-Glycosyltransferase/glycogen phosphorylase"/>
    <property type="match status" value="1"/>
</dbReference>
<dbReference type="Pfam" id="PF06722">
    <property type="entry name" value="EryCIII-like_C"/>
    <property type="match status" value="1"/>
</dbReference>
<dbReference type="EMBL" id="QYUK01000011">
    <property type="protein sequence ID" value="RJF87925.1"/>
    <property type="molecule type" value="Genomic_DNA"/>
</dbReference>
<dbReference type="CDD" id="cd03784">
    <property type="entry name" value="GT1_Gtf-like"/>
    <property type="match status" value="1"/>
</dbReference>
<dbReference type="Pfam" id="PF03033">
    <property type="entry name" value="Glyco_transf_28"/>
    <property type="match status" value="1"/>
</dbReference>
<dbReference type="AlphaFoldDB" id="A0A418WD18"/>
<evidence type="ECO:0000313" key="3">
    <source>
        <dbReference type="EMBL" id="RJF87925.1"/>
    </source>
</evidence>
<organism evidence="3 4">
    <name type="scientific">Oleomonas cavernae</name>
    <dbReference type="NCBI Taxonomy" id="2320859"/>
    <lineage>
        <taxon>Bacteria</taxon>
        <taxon>Pseudomonadati</taxon>
        <taxon>Pseudomonadota</taxon>
        <taxon>Alphaproteobacteria</taxon>
        <taxon>Acetobacterales</taxon>
        <taxon>Acetobacteraceae</taxon>
        <taxon>Oleomonas</taxon>
    </lineage>
</organism>
<dbReference type="InterPro" id="IPR050426">
    <property type="entry name" value="Glycosyltransferase_28"/>
</dbReference>
<dbReference type="GO" id="GO:0005975">
    <property type="term" value="P:carbohydrate metabolic process"/>
    <property type="evidence" value="ECO:0007669"/>
    <property type="project" value="InterPro"/>
</dbReference>
<evidence type="ECO:0000313" key="4">
    <source>
        <dbReference type="Proteomes" id="UP000284605"/>
    </source>
</evidence>